<evidence type="ECO:0008006" key="4">
    <source>
        <dbReference type="Google" id="ProtNLM"/>
    </source>
</evidence>
<comment type="caution">
    <text evidence="2">The sequence shown here is derived from an EMBL/GenBank/DDBJ whole genome shotgun (WGS) entry which is preliminary data.</text>
</comment>
<protein>
    <recommendedName>
        <fullName evidence="4">DUF4190 domain-containing protein</fullName>
    </recommendedName>
</protein>
<evidence type="ECO:0000313" key="3">
    <source>
        <dbReference type="Proteomes" id="UP001500236"/>
    </source>
</evidence>
<sequence>MSTPENTPHATASPRPTGSLLPVIASLIAVGTVFWMPHFAITVALGTLVICALTWKDGSHRLLGVSVAASGAALLLSVAHFTGLWG</sequence>
<dbReference type="Proteomes" id="UP001500236">
    <property type="component" value="Unassembled WGS sequence"/>
</dbReference>
<evidence type="ECO:0000313" key="2">
    <source>
        <dbReference type="EMBL" id="GAA3063760.1"/>
    </source>
</evidence>
<name>A0ABP6M085_9MICC</name>
<keyword evidence="1" id="KW-0812">Transmembrane</keyword>
<feature type="transmembrane region" description="Helical" evidence="1">
    <location>
        <begin position="20"/>
        <end position="50"/>
    </location>
</feature>
<organism evidence="2 3">
    <name type="scientific">Nesterenkonia aethiopica</name>
    <dbReference type="NCBI Taxonomy" id="269144"/>
    <lineage>
        <taxon>Bacteria</taxon>
        <taxon>Bacillati</taxon>
        <taxon>Actinomycetota</taxon>
        <taxon>Actinomycetes</taxon>
        <taxon>Micrococcales</taxon>
        <taxon>Micrococcaceae</taxon>
        <taxon>Nesterenkonia</taxon>
    </lineage>
</organism>
<gene>
    <name evidence="2" type="ORF">GCM10010529_16150</name>
</gene>
<dbReference type="RefSeq" id="WP_070159550.1">
    <property type="nucleotide sequence ID" value="NZ_BAAAVT010000009.1"/>
</dbReference>
<keyword evidence="1" id="KW-0472">Membrane</keyword>
<keyword evidence="1" id="KW-1133">Transmembrane helix</keyword>
<dbReference type="EMBL" id="BAAAVT010000009">
    <property type="protein sequence ID" value="GAA3063760.1"/>
    <property type="molecule type" value="Genomic_DNA"/>
</dbReference>
<evidence type="ECO:0000256" key="1">
    <source>
        <dbReference type="SAM" id="Phobius"/>
    </source>
</evidence>
<reference evidence="3" key="1">
    <citation type="journal article" date="2019" name="Int. J. Syst. Evol. Microbiol.">
        <title>The Global Catalogue of Microorganisms (GCM) 10K type strain sequencing project: providing services to taxonomists for standard genome sequencing and annotation.</title>
        <authorList>
            <consortium name="The Broad Institute Genomics Platform"/>
            <consortium name="The Broad Institute Genome Sequencing Center for Infectious Disease"/>
            <person name="Wu L."/>
            <person name="Ma J."/>
        </authorList>
    </citation>
    <scope>NUCLEOTIDE SEQUENCE [LARGE SCALE GENOMIC DNA]</scope>
    <source>
        <strain evidence="3">JCM 14309</strain>
    </source>
</reference>
<proteinExistence type="predicted"/>
<keyword evidence="3" id="KW-1185">Reference proteome</keyword>
<feature type="transmembrane region" description="Helical" evidence="1">
    <location>
        <begin position="62"/>
        <end position="85"/>
    </location>
</feature>
<accession>A0ABP6M085</accession>